<dbReference type="EMBL" id="CP032630">
    <property type="protein sequence ID" value="AYF98936.1"/>
    <property type="molecule type" value="Genomic_DNA"/>
</dbReference>
<dbReference type="InterPro" id="IPR036271">
    <property type="entry name" value="Tet_transcr_reg_TetR-rel_C_sf"/>
</dbReference>
<reference evidence="2" key="1">
    <citation type="submission" date="2018-09" db="EMBL/GenBank/DDBJ databases">
        <title>Genome sequencing of strain 2DFWR-13.</title>
        <authorList>
            <person name="Heo J."/>
            <person name="Kim S.-J."/>
            <person name="Kwon S.-W."/>
        </authorList>
    </citation>
    <scope>NUCLEOTIDE SEQUENCE [LARGE SCALE GENOMIC DNA]</scope>
    <source>
        <strain evidence="2">2DFWR-13</strain>
    </source>
</reference>
<dbReference type="Proteomes" id="UP000278886">
    <property type="component" value="Chromosome"/>
</dbReference>
<evidence type="ECO:0000313" key="1">
    <source>
        <dbReference type="EMBL" id="AYF98936.1"/>
    </source>
</evidence>
<evidence type="ECO:0000313" key="2">
    <source>
        <dbReference type="Proteomes" id="UP000278886"/>
    </source>
</evidence>
<protein>
    <recommendedName>
        <fullName evidence="3">Tetracycline repressor TetR C-terminal domain-containing protein</fullName>
    </recommendedName>
</protein>
<dbReference type="SUPFAM" id="SSF48498">
    <property type="entry name" value="Tetracyclin repressor-like, C-terminal domain"/>
    <property type="match status" value="1"/>
</dbReference>
<sequence length="177" mass="18508">MALYTHVASKEELLDLVLSGYLGEIAGEDDPTRPWDEVVVEAALRLLDHLRANPWAVPALFARPDPGRGATAAGELYLSAALRGGLTHREAVELFTGLLALVYGAAGFLAPVVRPAAQDRAAVAAVIRAASAEAYPATAAVADELVAYGSDEQLRAIVEAYVHGVAHRSGRGIRGGS</sequence>
<dbReference type="KEGG" id="lyd:D7I47_12185"/>
<dbReference type="AlphaFoldDB" id="A0A387BCU0"/>
<gene>
    <name evidence="1" type="ORF">D7I47_12185</name>
</gene>
<dbReference type="OrthoDB" id="71867at2"/>
<accession>A0A387BCU0</accession>
<evidence type="ECO:0008006" key="3">
    <source>
        <dbReference type="Google" id="ProtNLM"/>
    </source>
</evidence>
<name>A0A387BCU0_9MICO</name>
<organism evidence="1 2">
    <name type="scientific">Protaetiibacter intestinalis</name>
    <dbReference type="NCBI Taxonomy" id="2419774"/>
    <lineage>
        <taxon>Bacteria</taxon>
        <taxon>Bacillati</taxon>
        <taxon>Actinomycetota</taxon>
        <taxon>Actinomycetes</taxon>
        <taxon>Micrococcales</taxon>
        <taxon>Microbacteriaceae</taxon>
        <taxon>Protaetiibacter</taxon>
    </lineage>
</organism>
<dbReference type="RefSeq" id="WP_120763305.1">
    <property type="nucleotide sequence ID" value="NZ_CP032630.1"/>
</dbReference>
<dbReference type="Gene3D" id="1.10.357.10">
    <property type="entry name" value="Tetracycline Repressor, domain 2"/>
    <property type="match status" value="1"/>
</dbReference>
<keyword evidence="2" id="KW-1185">Reference proteome</keyword>
<proteinExistence type="predicted"/>